<sequence>MSEMTTIPRRRPIGISIVAIFLALSGFMALTGAMLNFVSVSKDIGRLPNHIAALLLTLGVVSIILSAISFGLTYGLWTLKRWAFWFTVALEIILLVQNVVLWYLNVYTVIAFAINCLPPILIIAYFFLYREVRSAFEI</sequence>
<proteinExistence type="predicted"/>
<keyword evidence="1" id="KW-0472">Membrane</keyword>
<feature type="transmembrane region" description="Helical" evidence="1">
    <location>
        <begin position="50"/>
        <end position="70"/>
    </location>
</feature>
<keyword evidence="3" id="KW-1185">Reference proteome</keyword>
<name>A0A8J3MTX8_9CHLR</name>
<evidence type="ECO:0000313" key="2">
    <source>
        <dbReference type="EMBL" id="GHO44855.1"/>
    </source>
</evidence>
<evidence type="ECO:0000256" key="1">
    <source>
        <dbReference type="SAM" id="Phobius"/>
    </source>
</evidence>
<keyword evidence="1" id="KW-1133">Transmembrane helix</keyword>
<dbReference type="AlphaFoldDB" id="A0A8J3MTX8"/>
<feature type="transmembrane region" description="Helical" evidence="1">
    <location>
        <begin position="12"/>
        <end position="38"/>
    </location>
</feature>
<evidence type="ECO:0000313" key="3">
    <source>
        <dbReference type="Proteomes" id="UP000612362"/>
    </source>
</evidence>
<feature type="transmembrane region" description="Helical" evidence="1">
    <location>
        <begin position="109"/>
        <end position="128"/>
    </location>
</feature>
<protein>
    <submittedName>
        <fullName evidence="2">Uncharacterized protein</fullName>
    </submittedName>
</protein>
<reference evidence="2" key="1">
    <citation type="submission" date="2020-10" db="EMBL/GenBank/DDBJ databases">
        <title>Taxonomic study of unclassified bacteria belonging to the class Ktedonobacteria.</title>
        <authorList>
            <person name="Yabe S."/>
            <person name="Wang C.M."/>
            <person name="Zheng Y."/>
            <person name="Sakai Y."/>
            <person name="Cavaletti L."/>
            <person name="Monciardini P."/>
            <person name="Donadio S."/>
        </authorList>
    </citation>
    <scope>NUCLEOTIDE SEQUENCE</scope>
    <source>
        <strain evidence="2">SOSP1-1</strain>
    </source>
</reference>
<dbReference type="EMBL" id="BNJF01000001">
    <property type="protein sequence ID" value="GHO44855.1"/>
    <property type="molecule type" value="Genomic_DNA"/>
</dbReference>
<keyword evidence="1" id="KW-0812">Transmembrane</keyword>
<dbReference type="Proteomes" id="UP000612362">
    <property type="component" value="Unassembled WGS sequence"/>
</dbReference>
<dbReference type="RefSeq" id="WP_220194222.1">
    <property type="nucleotide sequence ID" value="NZ_BNJF01000001.1"/>
</dbReference>
<feature type="transmembrane region" description="Helical" evidence="1">
    <location>
        <begin position="82"/>
        <end position="103"/>
    </location>
</feature>
<comment type="caution">
    <text evidence="2">The sequence shown here is derived from an EMBL/GenBank/DDBJ whole genome shotgun (WGS) entry which is preliminary data.</text>
</comment>
<accession>A0A8J3MTX8</accession>
<organism evidence="2 3">
    <name type="scientific">Ktedonospora formicarum</name>
    <dbReference type="NCBI Taxonomy" id="2778364"/>
    <lineage>
        <taxon>Bacteria</taxon>
        <taxon>Bacillati</taxon>
        <taxon>Chloroflexota</taxon>
        <taxon>Ktedonobacteria</taxon>
        <taxon>Ktedonobacterales</taxon>
        <taxon>Ktedonobacteraceae</taxon>
        <taxon>Ktedonospora</taxon>
    </lineage>
</organism>
<gene>
    <name evidence="2" type="ORF">KSX_30180</name>
</gene>